<dbReference type="RefSeq" id="WP_087819150.1">
    <property type="nucleotide sequence ID" value="NZ_NINP01000013.1"/>
</dbReference>
<organism evidence="5">
    <name type="scientific">Pseudomonas aeruginosa</name>
    <dbReference type="NCBI Taxonomy" id="287"/>
    <lineage>
        <taxon>Bacteria</taxon>
        <taxon>Pseudomonadati</taxon>
        <taxon>Pseudomonadota</taxon>
        <taxon>Gammaproteobacteria</taxon>
        <taxon>Pseudomonadales</taxon>
        <taxon>Pseudomonadaceae</taxon>
        <taxon>Pseudomonas</taxon>
    </lineage>
</organism>
<feature type="transmembrane region" description="Helical" evidence="3">
    <location>
        <begin position="618"/>
        <end position="637"/>
    </location>
</feature>
<dbReference type="NCBIfam" id="TIGR01760">
    <property type="entry name" value="tape_meas_TP901"/>
    <property type="match status" value="1"/>
</dbReference>
<keyword evidence="3" id="KW-1133">Transmembrane helix</keyword>
<feature type="transmembrane region" description="Helical" evidence="3">
    <location>
        <begin position="591"/>
        <end position="612"/>
    </location>
</feature>
<proteinExistence type="predicted"/>
<dbReference type="EMBL" id="MF168946">
    <property type="protein sequence ID" value="ATN45523.1"/>
    <property type="molecule type" value="Genomic_DNA"/>
</dbReference>
<evidence type="ECO:0000256" key="3">
    <source>
        <dbReference type="SAM" id="Phobius"/>
    </source>
</evidence>
<dbReference type="PANTHER" id="PTHR37813:SF1">
    <property type="entry name" value="FELS-2 PROPHAGE PROTEIN"/>
    <property type="match status" value="1"/>
</dbReference>
<evidence type="ECO:0000256" key="1">
    <source>
        <dbReference type="ARBA" id="ARBA00022612"/>
    </source>
</evidence>
<protein>
    <submittedName>
        <fullName evidence="5">Tail tape measure protein</fullName>
    </submittedName>
</protein>
<accession>A0A2D1CSL0</accession>
<evidence type="ECO:0000256" key="2">
    <source>
        <dbReference type="SAM" id="Coils"/>
    </source>
</evidence>
<dbReference type="AlphaFoldDB" id="A0A2D1CSL0"/>
<dbReference type="InterPro" id="IPR010090">
    <property type="entry name" value="Phage_tape_meas"/>
</dbReference>
<dbReference type="PANTHER" id="PTHR37813">
    <property type="entry name" value="FELS-2 PROPHAGE PROTEIN"/>
    <property type="match status" value="1"/>
</dbReference>
<sequence>MANDLQLRVLLSAIDRATAPLRRIMQGSDATARALKATRERLKQLNAQQSDVRAFRTQRGALEQVSTALAAQQARVKALAQQMAAAGNPTRALTRDYNRAIREAGFLKQQHLQQSQALQQLRTRLSNAGISTRNLGKHERDLRAQIQAANGAINSQAQRLRNLSQQQERLTHARNTYSRGIQSAAALAGTGMAARATGMYTGDKLRQMLGVGYEFDATMSATQAVTRIERKDDPQMQALRQQARTLPLSSKFTDKEVAEGQYFLGRTGYNAKQILGAMPGMLNLAAAGDMDLGASADIASNIQTAMGIPAEKMDQVADVLTAAFTRNNVDIRMLGDSLKYSAGVGREYGQSLETVTAATALLGNAGVQGSQAGTSMRSVLTRLGLSKAVAQLGVKTQDANGNMRDMLDILKDINDKTKKMGNIQRGAIYKDIAGQYAVTAFGTLMRAVESGQFQSMRGSLDNSEGEAARVASTQLDNLKGDMTMLHAALENISVELFDKNSPWLRELAKDISHLLHNVGEFLKANPQVSKGIVITVAAFSALMATVGSLAITLAGILGPMIAVRFMLSTIGIRLPGLIGLLKLLFAPIRMLSGLLIGPLVTALRVVSIALWGLAANPVVLAIAAVVAVLAGAAYLIYRNWDAVKTYLLGLWEEIKAGFDGGIGGILSTLMNFSPLGLIYRAFSGVLGYLGIDLPARFTDFGNMIVQGLVNGLLAGIGQIKRAVQRVGGAAIDWFKDKLGIHSPSRVFADLGGFTMAGLAQGLGAGQAGPLSVIARIGQGLVNAGRQAVAGLDSELTRGTRSTITPPAVVTELVAAQRQRSPMFDQPLLAMLGDLGKSAGAIGALVLGASAPAQAITIDNRPPVSSAPAAVSIGGDTYYITIQAGAGSDAADLKRTLSQLLDERERNKAARLRARLQDRE</sequence>
<evidence type="ECO:0000259" key="4">
    <source>
        <dbReference type="Pfam" id="PF10145"/>
    </source>
</evidence>
<feature type="domain" description="Phage tail tape measure protein" evidence="4">
    <location>
        <begin position="241"/>
        <end position="434"/>
    </location>
</feature>
<keyword evidence="3" id="KW-0472">Membrane</keyword>
<name>A0A2D1CSL0_PSEAI</name>
<keyword evidence="1" id="KW-1188">Viral release from host cell</keyword>
<reference evidence="5" key="1">
    <citation type="submission" date="2017-05" db="EMBL/GenBank/DDBJ databases">
        <title>Two decades of blaVIM-2-producing Pseudomonas aeruginosa dissemination: the decisive role of mobile genetic elements and successful clones.</title>
        <authorList>
            <person name="Botelho J."/>
        </authorList>
    </citation>
    <scope>NUCLEOTIDE SEQUENCE</scope>
    <source>
        <strain evidence="5">FFUP_PS_CB5</strain>
    </source>
</reference>
<dbReference type="Pfam" id="PF10145">
    <property type="entry name" value="PhageMin_Tail"/>
    <property type="match status" value="1"/>
</dbReference>
<feature type="coiled-coil region" evidence="2">
    <location>
        <begin position="146"/>
        <end position="173"/>
    </location>
</feature>
<keyword evidence="3" id="KW-0812">Transmembrane</keyword>
<keyword evidence="2" id="KW-0175">Coiled coil</keyword>
<feature type="coiled-coil region" evidence="2">
    <location>
        <begin position="28"/>
        <end position="82"/>
    </location>
</feature>
<evidence type="ECO:0000313" key="5">
    <source>
        <dbReference type="EMBL" id="ATN45523.1"/>
    </source>
</evidence>
<feature type="transmembrane region" description="Helical" evidence="3">
    <location>
        <begin position="532"/>
        <end position="557"/>
    </location>
</feature>